<dbReference type="Proteomes" id="UP000053621">
    <property type="component" value="Unassembled WGS sequence"/>
</dbReference>
<accession>A0A2P4NQY1</accession>
<keyword evidence="2" id="KW-1185">Reference proteome</keyword>
<name>A0A2P4NQY1_9EURY</name>
<gene>
    <name evidence="1" type="ORF">AUR65_009080</name>
</gene>
<evidence type="ECO:0000313" key="1">
    <source>
        <dbReference type="EMBL" id="POG55547.1"/>
    </source>
</evidence>
<sequence>MTQTGTNTTETYFDIRVAEDGTVTKLSTEQSDGIVSGAVTESDLGVQVLVGHSYDEPYLSDETVNVSVSAVNTSTAVPMPVEGPNLTVTVTGPENTELTRTVQSRSTGPVAVPIDLSGLPNGTYDVEVSSPETSDTASADFLAGPTVRVYPHFTDHIEVGEPTTIAASLAEQGRPQPNTELNISIRRPNGTEVTRTVTTDSDGFSMINFTPTQSGPYWVHPADRPGESTSLTAVDVVAELKTNTRDYSTWMPAGDEVQLSGLVYDDGAALANTDLTIRIINTTDRRDTPVTNLSVSTNDDGLYATAWQTPNKPTARYEAHLYTSDGERIEHDGGRINLEAVDDGTSGGDDAEPTATLVTEIDSPSYRNVVAPGGNVTATVHAEANGSAVTDTTVNYTLAYEYREQVAATGSVTTDESGQATIAVPVPSDAPDSASFELLTQATIDGTTIDSQDGGEIQRYRIEEDRLGGHAPGDNIGYELQFLDPATGAGVSGVPISVAAETFTRMQGGSFGTGTDVSNADGTATVNFTLPGHATREFLYGPRYPYFDGGFPTENVQGYDISVNGLSRELEGGDTVTLNYTTTSRDDTSAVVMFRTWEDGESPGANAKVVSEGESFTMTAPDVSGESSYRVDLYVVNGSGVTATESEYLDITPGSSSADEPRNVTVTGQLATAAGSPAVNATVGFTPVSGGPTTFVATNETGAYNSSNTARVSGDPLTANTTYSVAFYQANFVSGESHPQTWANDGIADIYAYGTVNTSNTTTVSGQLPIGHRLNVTVTNESDVPVENATVVVRHTRQERSAAAAGTTTETGAYEYIVSEQQGIELRGNVSVAVYDSTEFENQMVTTYTTVTNDTAVRVTLPENETTTGDDSDSADRNATLRLVPSQDTAQVNETVTLEFVVANASEGVGAFSSTLSLTNDTARIADASVAGTPEGVEINQSDNNTSVSLAAFGLNRTAADELVLARVNVTLTLVGSTDLVVEEATLGTPSGYDYNLTNEADAKLTATTLTPIGNATAPPTDPDGDGTFEDINGDGNVTVSDVQAMFANRESDIFDDHTERFDFSGNGAVNIVDIQNLFVEVTETSS</sequence>
<dbReference type="Gene3D" id="2.60.40.10">
    <property type="entry name" value="Immunoglobulins"/>
    <property type="match status" value="1"/>
</dbReference>
<dbReference type="PROSITE" id="PS00018">
    <property type="entry name" value="EF_HAND_1"/>
    <property type="match status" value="2"/>
</dbReference>
<reference evidence="1" key="1">
    <citation type="submission" date="2017-08" db="EMBL/GenBank/DDBJ databases">
        <title>Haloferax marisrubri sp. nov., isolated from the Discovery deep brine-seawater interface in the Red Sea.</title>
        <authorList>
            <person name="Zhang G."/>
            <person name="Stingl U."/>
        </authorList>
    </citation>
    <scope>NUCLEOTIDE SEQUENCE [LARGE SCALE GENOMIC DNA]</scope>
    <source>
        <strain evidence="1">SB3</strain>
    </source>
</reference>
<organism evidence="1 2">
    <name type="scientific">Haloferax marisrubri</name>
    <dbReference type="NCBI Taxonomy" id="1544719"/>
    <lineage>
        <taxon>Archaea</taxon>
        <taxon>Methanobacteriati</taxon>
        <taxon>Methanobacteriota</taxon>
        <taxon>Stenosarchaea group</taxon>
        <taxon>Halobacteria</taxon>
        <taxon>Halobacteriales</taxon>
        <taxon>Haloferacaceae</taxon>
        <taxon>Haloferax</taxon>
    </lineage>
</organism>
<dbReference type="PROSITE" id="PS50194">
    <property type="entry name" value="FILAMIN_REPEAT"/>
    <property type="match status" value="1"/>
</dbReference>
<proteinExistence type="predicted"/>
<evidence type="ECO:0000313" key="2">
    <source>
        <dbReference type="Proteomes" id="UP000053621"/>
    </source>
</evidence>
<dbReference type="InterPro" id="IPR018247">
    <property type="entry name" value="EF_Hand_1_Ca_BS"/>
</dbReference>
<dbReference type="SUPFAM" id="SSF63446">
    <property type="entry name" value="Type I dockerin domain"/>
    <property type="match status" value="1"/>
</dbReference>
<dbReference type="InterPro" id="IPR017868">
    <property type="entry name" value="Filamin/ABP280_repeat-like"/>
</dbReference>
<dbReference type="AlphaFoldDB" id="A0A2P4NQY1"/>
<dbReference type="EMBL" id="LOPW02000010">
    <property type="protein sequence ID" value="POG55547.1"/>
    <property type="molecule type" value="Genomic_DNA"/>
</dbReference>
<dbReference type="GO" id="GO:0000272">
    <property type="term" value="P:polysaccharide catabolic process"/>
    <property type="evidence" value="ECO:0007669"/>
    <property type="project" value="InterPro"/>
</dbReference>
<dbReference type="InterPro" id="IPR036439">
    <property type="entry name" value="Dockerin_dom_sf"/>
</dbReference>
<dbReference type="InterPro" id="IPR013783">
    <property type="entry name" value="Ig-like_fold"/>
</dbReference>
<protein>
    <recommendedName>
        <fullName evidence="3">EF-hand domain-containing protein</fullName>
    </recommendedName>
</protein>
<comment type="caution">
    <text evidence="1">The sequence shown here is derived from an EMBL/GenBank/DDBJ whole genome shotgun (WGS) entry which is preliminary data.</text>
</comment>
<evidence type="ECO:0008006" key="3">
    <source>
        <dbReference type="Google" id="ProtNLM"/>
    </source>
</evidence>